<protein>
    <submittedName>
        <fullName evidence="1">Uncharacterized protein</fullName>
    </submittedName>
</protein>
<accession>A0AAE0T6T9</accession>
<proteinExistence type="predicted"/>
<evidence type="ECO:0000313" key="1">
    <source>
        <dbReference type="EMBL" id="KAK3604706.1"/>
    </source>
</evidence>
<dbReference type="EMBL" id="JAEAOA010001159">
    <property type="protein sequence ID" value="KAK3604706.1"/>
    <property type="molecule type" value="Genomic_DNA"/>
</dbReference>
<sequence>MPGTRGLTLGKTFGSSSSHRVPFTLTPLAGREHMSFGTGLVSDVLDDNATILTIMYEIKKMWYIATPQ</sequence>
<name>A0AAE0T6T9_9BIVA</name>
<dbReference type="Proteomes" id="UP001195483">
    <property type="component" value="Unassembled WGS sequence"/>
</dbReference>
<reference evidence="1" key="1">
    <citation type="journal article" date="2021" name="Genome Biol. Evol.">
        <title>A High-Quality Reference Genome for a Parasitic Bivalve with Doubly Uniparental Inheritance (Bivalvia: Unionida).</title>
        <authorList>
            <person name="Smith C.H."/>
        </authorList>
    </citation>
    <scope>NUCLEOTIDE SEQUENCE</scope>
    <source>
        <strain evidence="1">CHS0354</strain>
    </source>
</reference>
<gene>
    <name evidence="1" type="ORF">CHS0354_018942</name>
</gene>
<keyword evidence="2" id="KW-1185">Reference proteome</keyword>
<organism evidence="1 2">
    <name type="scientific">Potamilus streckersoni</name>
    <dbReference type="NCBI Taxonomy" id="2493646"/>
    <lineage>
        <taxon>Eukaryota</taxon>
        <taxon>Metazoa</taxon>
        <taxon>Spiralia</taxon>
        <taxon>Lophotrochozoa</taxon>
        <taxon>Mollusca</taxon>
        <taxon>Bivalvia</taxon>
        <taxon>Autobranchia</taxon>
        <taxon>Heteroconchia</taxon>
        <taxon>Palaeoheterodonta</taxon>
        <taxon>Unionida</taxon>
        <taxon>Unionoidea</taxon>
        <taxon>Unionidae</taxon>
        <taxon>Ambleminae</taxon>
        <taxon>Lampsilini</taxon>
        <taxon>Potamilus</taxon>
    </lineage>
</organism>
<dbReference type="AlphaFoldDB" id="A0AAE0T6T9"/>
<reference evidence="1" key="3">
    <citation type="submission" date="2023-05" db="EMBL/GenBank/DDBJ databases">
        <authorList>
            <person name="Smith C.H."/>
        </authorList>
    </citation>
    <scope>NUCLEOTIDE SEQUENCE</scope>
    <source>
        <strain evidence="1">CHS0354</strain>
        <tissue evidence="1">Mantle</tissue>
    </source>
</reference>
<evidence type="ECO:0000313" key="2">
    <source>
        <dbReference type="Proteomes" id="UP001195483"/>
    </source>
</evidence>
<comment type="caution">
    <text evidence="1">The sequence shown here is derived from an EMBL/GenBank/DDBJ whole genome shotgun (WGS) entry which is preliminary data.</text>
</comment>
<reference evidence="1" key="2">
    <citation type="journal article" date="2021" name="Genome Biol. Evol.">
        <title>Developing a high-quality reference genome for a parasitic bivalve with doubly uniparental inheritance (Bivalvia: Unionida).</title>
        <authorList>
            <person name="Smith C.H."/>
        </authorList>
    </citation>
    <scope>NUCLEOTIDE SEQUENCE</scope>
    <source>
        <strain evidence="1">CHS0354</strain>
        <tissue evidence="1">Mantle</tissue>
    </source>
</reference>